<dbReference type="AlphaFoldDB" id="A0A9Q8P876"/>
<organism evidence="1 2">
    <name type="scientific">Passalora fulva</name>
    <name type="common">Tomato leaf mold</name>
    <name type="synonym">Cladosporium fulvum</name>
    <dbReference type="NCBI Taxonomy" id="5499"/>
    <lineage>
        <taxon>Eukaryota</taxon>
        <taxon>Fungi</taxon>
        <taxon>Dikarya</taxon>
        <taxon>Ascomycota</taxon>
        <taxon>Pezizomycotina</taxon>
        <taxon>Dothideomycetes</taxon>
        <taxon>Dothideomycetidae</taxon>
        <taxon>Mycosphaerellales</taxon>
        <taxon>Mycosphaerellaceae</taxon>
        <taxon>Fulvia</taxon>
    </lineage>
</organism>
<keyword evidence="2" id="KW-1185">Reference proteome</keyword>
<sequence>MSAIALLAQMRLLELSKERHQLAVLRWPGFGHINYPLPIPWRPLAQASPLGLSGCHGGVKEILADLPPQGLVEMVKEMKREE</sequence>
<accession>A0A9Q8P876</accession>
<dbReference type="EMBL" id="CP090166">
    <property type="protein sequence ID" value="UJO16813.1"/>
    <property type="molecule type" value="Genomic_DNA"/>
</dbReference>
<gene>
    <name evidence="1" type="ORF">CLAFUR5_04164</name>
</gene>
<dbReference type="KEGG" id="ffu:CLAFUR5_04164"/>
<name>A0A9Q8P876_PASFU</name>
<reference evidence="1" key="2">
    <citation type="journal article" date="2022" name="Microb. Genom.">
        <title>A chromosome-scale genome assembly of the tomato pathogen Cladosporium fulvum reveals a compartmentalized genome architecture and the presence of a dispensable chromosome.</title>
        <authorList>
            <person name="Zaccaron A.Z."/>
            <person name="Chen L.H."/>
            <person name="Samaras A."/>
            <person name="Stergiopoulos I."/>
        </authorList>
    </citation>
    <scope>NUCLEOTIDE SEQUENCE</scope>
    <source>
        <strain evidence="1">Race5_Kim</strain>
    </source>
</reference>
<protein>
    <submittedName>
        <fullName evidence="1">Uncharacterized protein</fullName>
    </submittedName>
</protein>
<proteinExistence type="predicted"/>
<dbReference type="GeneID" id="71984042"/>
<evidence type="ECO:0000313" key="2">
    <source>
        <dbReference type="Proteomes" id="UP000756132"/>
    </source>
</evidence>
<dbReference type="Proteomes" id="UP000756132">
    <property type="component" value="Chromosome 4"/>
</dbReference>
<reference evidence="1" key="1">
    <citation type="submission" date="2021-12" db="EMBL/GenBank/DDBJ databases">
        <authorList>
            <person name="Zaccaron A."/>
            <person name="Stergiopoulos I."/>
        </authorList>
    </citation>
    <scope>NUCLEOTIDE SEQUENCE</scope>
    <source>
        <strain evidence="1">Race5_Kim</strain>
    </source>
</reference>
<evidence type="ECO:0000313" key="1">
    <source>
        <dbReference type="EMBL" id="UJO16813.1"/>
    </source>
</evidence>
<dbReference type="RefSeq" id="XP_047761179.1">
    <property type="nucleotide sequence ID" value="XM_047903312.1"/>
</dbReference>